<dbReference type="AlphaFoldDB" id="A0A285HFA4"/>
<protein>
    <submittedName>
        <fullName evidence="7">Nitroreductase</fullName>
    </submittedName>
</protein>
<dbReference type="RefSeq" id="WP_097018403.1">
    <property type="nucleotide sequence ID" value="NZ_OBDZ01000018.1"/>
</dbReference>
<keyword evidence="5" id="KW-0560">Oxidoreductase</keyword>
<evidence type="ECO:0000256" key="1">
    <source>
        <dbReference type="ARBA" id="ARBA00001917"/>
    </source>
</evidence>
<evidence type="ECO:0000256" key="2">
    <source>
        <dbReference type="ARBA" id="ARBA00007118"/>
    </source>
</evidence>
<evidence type="ECO:0000256" key="3">
    <source>
        <dbReference type="ARBA" id="ARBA00022630"/>
    </source>
</evidence>
<evidence type="ECO:0000259" key="6">
    <source>
        <dbReference type="Pfam" id="PF00881"/>
    </source>
</evidence>
<dbReference type="EMBL" id="OBDZ01000018">
    <property type="protein sequence ID" value="SNY34410.1"/>
    <property type="molecule type" value="Genomic_DNA"/>
</dbReference>
<keyword evidence="4" id="KW-0288">FMN</keyword>
<comment type="similarity">
    <text evidence="2">Belongs to the nitroreductase family.</text>
</comment>
<dbReference type="OrthoDB" id="9812105at2"/>
<feature type="domain" description="Nitroreductase" evidence="6">
    <location>
        <begin position="7"/>
        <end position="179"/>
    </location>
</feature>
<proteinExistence type="inferred from homology"/>
<dbReference type="InterPro" id="IPR000415">
    <property type="entry name" value="Nitroreductase-like"/>
</dbReference>
<keyword evidence="3" id="KW-0285">Flavoprotein</keyword>
<keyword evidence="8" id="KW-1185">Reference proteome</keyword>
<dbReference type="PANTHER" id="PTHR43673">
    <property type="entry name" value="NAD(P)H NITROREDUCTASE YDGI-RELATED"/>
    <property type="match status" value="1"/>
</dbReference>
<dbReference type="Proteomes" id="UP000219573">
    <property type="component" value="Unassembled WGS sequence"/>
</dbReference>
<evidence type="ECO:0000313" key="8">
    <source>
        <dbReference type="Proteomes" id="UP000219573"/>
    </source>
</evidence>
<dbReference type="Gene3D" id="3.40.109.10">
    <property type="entry name" value="NADH Oxidase"/>
    <property type="match status" value="1"/>
</dbReference>
<organism evidence="7 8">
    <name type="scientific">Orenia metallireducens</name>
    <dbReference type="NCBI Taxonomy" id="1413210"/>
    <lineage>
        <taxon>Bacteria</taxon>
        <taxon>Bacillati</taxon>
        <taxon>Bacillota</taxon>
        <taxon>Clostridia</taxon>
        <taxon>Halanaerobiales</taxon>
        <taxon>Halobacteroidaceae</taxon>
        <taxon>Orenia</taxon>
    </lineage>
</organism>
<dbReference type="GO" id="GO:0016491">
    <property type="term" value="F:oxidoreductase activity"/>
    <property type="evidence" value="ECO:0007669"/>
    <property type="project" value="UniProtKB-KW"/>
</dbReference>
<accession>A0A285HFA4</accession>
<dbReference type="SUPFAM" id="SSF55469">
    <property type="entry name" value="FMN-dependent nitroreductase-like"/>
    <property type="match status" value="1"/>
</dbReference>
<comment type="cofactor">
    <cofactor evidence="1">
        <name>FMN</name>
        <dbReference type="ChEBI" id="CHEBI:58210"/>
    </cofactor>
</comment>
<evidence type="ECO:0000313" key="7">
    <source>
        <dbReference type="EMBL" id="SNY34410.1"/>
    </source>
</evidence>
<dbReference type="STRING" id="1413210.U472_08405"/>
<name>A0A285HFA4_9FIRM</name>
<evidence type="ECO:0000256" key="4">
    <source>
        <dbReference type="ARBA" id="ARBA00022643"/>
    </source>
</evidence>
<sequence length="200" mass="22307">MDIKEAIRQRRSIRNFKSDKLKEEDVELILEAARLAPSGTNVQPWRFIVVESDKMREELKGCTLDFVGGAPVTIVCCVDNNSLEKVPDRLQELSKAGAFKGTALEKVGSSGYKGRKMSEEDAKRYLHLNLSIAIENMTLQATELGIGSCWVMMFNQQKLSELLNLDDNIEAVALLPIGYAADNPAPRPRLSLDEIVIDRV</sequence>
<dbReference type="Pfam" id="PF00881">
    <property type="entry name" value="Nitroreductase"/>
    <property type="match status" value="1"/>
</dbReference>
<reference evidence="8" key="1">
    <citation type="submission" date="2017-09" db="EMBL/GenBank/DDBJ databases">
        <authorList>
            <person name="Varghese N."/>
            <person name="Submissions S."/>
        </authorList>
    </citation>
    <scope>NUCLEOTIDE SEQUENCE [LARGE SCALE GENOMIC DNA]</scope>
    <source>
        <strain evidence="8">MSL47</strain>
    </source>
</reference>
<dbReference type="PANTHER" id="PTHR43673:SF2">
    <property type="entry name" value="NITROREDUCTASE"/>
    <property type="match status" value="1"/>
</dbReference>
<gene>
    <name evidence="7" type="ORF">SAMN06265827_11818</name>
</gene>
<dbReference type="InterPro" id="IPR029479">
    <property type="entry name" value="Nitroreductase"/>
</dbReference>
<evidence type="ECO:0000256" key="5">
    <source>
        <dbReference type="ARBA" id="ARBA00023002"/>
    </source>
</evidence>